<accession>A0A9N8E0U9</accession>
<reference evidence="1" key="1">
    <citation type="submission" date="2020-06" db="EMBL/GenBank/DDBJ databases">
        <authorList>
            <consortium name="Plant Systems Biology data submission"/>
        </authorList>
    </citation>
    <scope>NUCLEOTIDE SEQUENCE</scope>
    <source>
        <strain evidence="1">D6</strain>
    </source>
</reference>
<proteinExistence type="predicted"/>
<evidence type="ECO:0000313" key="1">
    <source>
        <dbReference type="EMBL" id="CAB9511875.1"/>
    </source>
</evidence>
<organism evidence="1 2">
    <name type="scientific">Seminavis robusta</name>
    <dbReference type="NCBI Taxonomy" id="568900"/>
    <lineage>
        <taxon>Eukaryota</taxon>
        <taxon>Sar</taxon>
        <taxon>Stramenopiles</taxon>
        <taxon>Ochrophyta</taxon>
        <taxon>Bacillariophyta</taxon>
        <taxon>Bacillariophyceae</taxon>
        <taxon>Bacillariophycidae</taxon>
        <taxon>Naviculales</taxon>
        <taxon>Naviculaceae</taxon>
        <taxon>Seminavis</taxon>
    </lineage>
</organism>
<protein>
    <submittedName>
        <fullName evidence="1">Uncharacterized protein</fullName>
    </submittedName>
</protein>
<keyword evidence="2" id="KW-1185">Reference proteome</keyword>
<dbReference type="AlphaFoldDB" id="A0A9N8E0U9"/>
<sequence length="169" mass="18844">MSLAGGKSAMAAQVQTICFRQFLNNPQRFASAWKKGKHKESNSAGPFRPKKIQEMSDILAKSFVILNVQRPQYGVEESQIAVLDKGKLLAIYKITTKQGYQPSRKGSRDDKHRHHRCHTPCSFEMVSSAALFVADQTDGQDDFAAAIYDYVNAVHQLLEGNFDPGHFVG</sequence>
<evidence type="ECO:0000313" key="2">
    <source>
        <dbReference type="Proteomes" id="UP001153069"/>
    </source>
</evidence>
<dbReference type="EMBL" id="CAICTM010000507">
    <property type="protein sequence ID" value="CAB9511875.1"/>
    <property type="molecule type" value="Genomic_DNA"/>
</dbReference>
<dbReference type="Proteomes" id="UP001153069">
    <property type="component" value="Unassembled WGS sequence"/>
</dbReference>
<comment type="caution">
    <text evidence="1">The sequence shown here is derived from an EMBL/GenBank/DDBJ whole genome shotgun (WGS) entry which is preliminary data.</text>
</comment>
<gene>
    <name evidence="1" type="ORF">SEMRO_508_G156630.1</name>
</gene>
<name>A0A9N8E0U9_9STRA</name>